<reference evidence="3" key="2">
    <citation type="submission" date="2015-01" db="EMBL/GenBank/DDBJ databases">
        <title>Evolutionary Origins and Diversification of the Mycorrhizal Mutualists.</title>
        <authorList>
            <consortium name="DOE Joint Genome Institute"/>
            <consortium name="Mycorrhizal Genomics Consortium"/>
            <person name="Kohler A."/>
            <person name="Kuo A."/>
            <person name="Nagy L.G."/>
            <person name="Floudas D."/>
            <person name="Copeland A."/>
            <person name="Barry K.W."/>
            <person name="Cichocki N."/>
            <person name="Veneault-Fourrey C."/>
            <person name="LaButti K."/>
            <person name="Lindquist E.A."/>
            <person name="Lipzen A."/>
            <person name="Lundell T."/>
            <person name="Morin E."/>
            <person name="Murat C."/>
            <person name="Riley R."/>
            <person name="Ohm R."/>
            <person name="Sun H."/>
            <person name="Tunlid A."/>
            <person name="Henrissat B."/>
            <person name="Grigoriev I.V."/>
            <person name="Hibbett D.S."/>
            <person name="Martin F."/>
        </authorList>
    </citation>
    <scope>NUCLEOTIDE SEQUENCE [LARGE SCALE GENOMIC DNA]</scope>
    <source>
        <strain evidence="3">Ve08.2h10</strain>
    </source>
</reference>
<dbReference type="HOGENOM" id="CLU_071881_0_0_1"/>
<keyword evidence="3" id="KW-1185">Reference proteome</keyword>
<gene>
    <name evidence="2" type="ORF">PAXRUDRAFT_19905</name>
</gene>
<proteinExistence type="predicted"/>
<reference evidence="2 3" key="1">
    <citation type="submission" date="2014-04" db="EMBL/GenBank/DDBJ databases">
        <authorList>
            <consortium name="DOE Joint Genome Institute"/>
            <person name="Kuo A."/>
            <person name="Kohler A."/>
            <person name="Jargeat P."/>
            <person name="Nagy L.G."/>
            <person name="Floudas D."/>
            <person name="Copeland A."/>
            <person name="Barry K.W."/>
            <person name="Cichocki N."/>
            <person name="Veneault-Fourrey C."/>
            <person name="LaButti K."/>
            <person name="Lindquist E.A."/>
            <person name="Lipzen A."/>
            <person name="Lundell T."/>
            <person name="Morin E."/>
            <person name="Murat C."/>
            <person name="Sun H."/>
            <person name="Tunlid A."/>
            <person name="Henrissat B."/>
            <person name="Grigoriev I.V."/>
            <person name="Hibbett D.S."/>
            <person name="Martin F."/>
            <person name="Nordberg H.P."/>
            <person name="Cantor M.N."/>
            <person name="Hua S.X."/>
        </authorList>
    </citation>
    <scope>NUCLEOTIDE SEQUENCE [LARGE SCALE GENOMIC DNA]</scope>
    <source>
        <strain evidence="2 3">Ve08.2h10</strain>
    </source>
</reference>
<accession>A0A0D0DB35</accession>
<dbReference type="InParanoid" id="A0A0D0DB35"/>
<evidence type="ECO:0000313" key="2">
    <source>
        <dbReference type="EMBL" id="KIK74405.1"/>
    </source>
</evidence>
<feature type="region of interest" description="Disordered" evidence="1">
    <location>
        <begin position="187"/>
        <end position="226"/>
    </location>
</feature>
<organism evidence="2 3">
    <name type="scientific">Paxillus rubicundulus Ve08.2h10</name>
    <dbReference type="NCBI Taxonomy" id="930991"/>
    <lineage>
        <taxon>Eukaryota</taxon>
        <taxon>Fungi</taxon>
        <taxon>Dikarya</taxon>
        <taxon>Basidiomycota</taxon>
        <taxon>Agaricomycotina</taxon>
        <taxon>Agaricomycetes</taxon>
        <taxon>Agaricomycetidae</taxon>
        <taxon>Boletales</taxon>
        <taxon>Paxilineae</taxon>
        <taxon>Paxillaceae</taxon>
        <taxon>Paxillus</taxon>
    </lineage>
</organism>
<evidence type="ECO:0000313" key="3">
    <source>
        <dbReference type="Proteomes" id="UP000054538"/>
    </source>
</evidence>
<dbReference type="OrthoDB" id="3211402at2759"/>
<sequence length="303" mass="33960">MGSSKKSKVSLPDIPWNENEHSRVWNLIAEISKPANHKVLFGKQKNENTSGETKLRMTGGGIQAPDGEDHSPSDDDEYCDFYISADGPNDTTTAEALNIWGTFYAKNNILFNLIRPNVNPIAITTGVGPAGKKTFHIQPLDDDDNAGDELTQSQIGQIQMLQDAINMANAARVHAPLSTSASYADKENSAVDLTETPSQKKAPKLSSLSQDSISKAKDRIQKLPKKRTIDDTLQDIQRTNLEALNERNRRQMDLEERKVLLEEFKLGLWTAEEYRERLEDLRCGTGERPPKQVHQYSPDWDLD</sequence>
<name>A0A0D0DB35_9AGAM</name>
<evidence type="ECO:0000256" key="1">
    <source>
        <dbReference type="SAM" id="MobiDB-lite"/>
    </source>
</evidence>
<feature type="region of interest" description="Disordered" evidence="1">
    <location>
        <begin position="282"/>
        <end position="303"/>
    </location>
</feature>
<dbReference type="EMBL" id="KN828891">
    <property type="protein sequence ID" value="KIK74405.1"/>
    <property type="molecule type" value="Genomic_DNA"/>
</dbReference>
<feature type="region of interest" description="Disordered" evidence="1">
    <location>
        <begin position="42"/>
        <end position="75"/>
    </location>
</feature>
<dbReference type="AlphaFoldDB" id="A0A0D0DB35"/>
<dbReference type="Proteomes" id="UP000054538">
    <property type="component" value="Unassembled WGS sequence"/>
</dbReference>
<protein>
    <submittedName>
        <fullName evidence="2">Uncharacterized protein</fullName>
    </submittedName>
</protein>